<accession>A0ABN9U680</accession>
<comment type="caution">
    <text evidence="3">The sequence shown here is derived from an EMBL/GenBank/DDBJ whole genome shotgun (WGS) entry which is preliminary data.</text>
</comment>
<feature type="compositionally biased region" description="Polar residues" evidence="1">
    <location>
        <begin position="1"/>
        <end position="15"/>
    </location>
</feature>
<proteinExistence type="predicted"/>
<keyword evidence="4" id="KW-1185">Reference proteome</keyword>
<dbReference type="EMBL" id="CAUYUJ010015482">
    <property type="protein sequence ID" value="CAK0854473.1"/>
    <property type="molecule type" value="Genomic_DNA"/>
</dbReference>
<feature type="transmembrane region" description="Helical" evidence="2">
    <location>
        <begin position="165"/>
        <end position="185"/>
    </location>
</feature>
<evidence type="ECO:0000313" key="4">
    <source>
        <dbReference type="Proteomes" id="UP001189429"/>
    </source>
</evidence>
<name>A0ABN9U680_9DINO</name>
<sequence length="222" mass="24778">MLTSTPLGASSLQSQEESRSVMPRAHGLGRVRCRQSSPAMPPRPAPGASWPLPSCGMLRLRQESWEKHFEAWDVLWCQLQILTLPVYLLLYLWHSWPWNPIHLVGRLWKCALYTTIVVVQAFMAWYCIVSRGGCCGGVGYFLWCISLVISGACAFAGPGEDTEGYGYFAYLAQLIPVLYMCYACWQLKRATGFSVRQCCNAMTGRRSPCRLAAGARALRLSG</sequence>
<reference evidence="3" key="1">
    <citation type="submission" date="2023-10" db="EMBL/GenBank/DDBJ databases">
        <authorList>
            <person name="Chen Y."/>
            <person name="Shah S."/>
            <person name="Dougan E. K."/>
            <person name="Thang M."/>
            <person name="Chan C."/>
        </authorList>
    </citation>
    <scope>NUCLEOTIDE SEQUENCE [LARGE SCALE GENOMIC DNA]</scope>
</reference>
<protein>
    <recommendedName>
        <fullName evidence="5">Glycerophosphocholine acyltransferase 1</fullName>
    </recommendedName>
</protein>
<evidence type="ECO:0000256" key="2">
    <source>
        <dbReference type="SAM" id="Phobius"/>
    </source>
</evidence>
<feature type="region of interest" description="Disordered" evidence="1">
    <location>
        <begin position="1"/>
        <end position="23"/>
    </location>
</feature>
<feature type="transmembrane region" description="Helical" evidence="2">
    <location>
        <begin position="106"/>
        <end position="128"/>
    </location>
</feature>
<keyword evidence="2" id="KW-1133">Transmembrane helix</keyword>
<feature type="transmembrane region" description="Helical" evidence="2">
    <location>
        <begin position="140"/>
        <end position="159"/>
    </location>
</feature>
<keyword evidence="2" id="KW-0812">Transmembrane</keyword>
<organism evidence="3 4">
    <name type="scientific">Prorocentrum cordatum</name>
    <dbReference type="NCBI Taxonomy" id="2364126"/>
    <lineage>
        <taxon>Eukaryota</taxon>
        <taxon>Sar</taxon>
        <taxon>Alveolata</taxon>
        <taxon>Dinophyceae</taxon>
        <taxon>Prorocentrales</taxon>
        <taxon>Prorocentraceae</taxon>
        <taxon>Prorocentrum</taxon>
    </lineage>
</organism>
<gene>
    <name evidence="3" type="ORF">PCOR1329_LOCUS45572</name>
</gene>
<evidence type="ECO:0000313" key="3">
    <source>
        <dbReference type="EMBL" id="CAK0854473.1"/>
    </source>
</evidence>
<feature type="transmembrane region" description="Helical" evidence="2">
    <location>
        <begin position="74"/>
        <end position="94"/>
    </location>
</feature>
<evidence type="ECO:0000256" key="1">
    <source>
        <dbReference type="SAM" id="MobiDB-lite"/>
    </source>
</evidence>
<evidence type="ECO:0008006" key="5">
    <source>
        <dbReference type="Google" id="ProtNLM"/>
    </source>
</evidence>
<dbReference type="Proteomes" id="UP001189429">
    <property type="component" value="Unassembled WGS sequence"/>
</dbReference>
<keyword evidence="2" id="KW-0472">Membrane</keyword>